<dbReference type="Proteomes" id="UP001632038">
    <property type="component" value="Unassembled WGS sequence"/>
</dbReference>
<name>A0ABD3B862_9LAMI</name>
<evidence type="ECO:0000313" key="2">
    <source>
        <dbReference type="Proteomes" id="UP001632038"/>
    </source>
</evidence>
<organism evidence="1 2">
    <name type="scientific">Castilleja foliolosa</name>
    <dbReference type="NCBI Taxonomy" id="1961234"/>
    <lineage>
        <taxon>Eukaryota</taxon>
        <taxon>Viridiplantae</taxon>
        <taxon>Streptophyta</taxon>
        <taxon>Embryophyta</taxon>
        <taxon>Tracheophyta</taxon>
        <taxon>Spermatophyta</taxon>
        <taxon>Magnoliopsida</taxon>
        <taxon>eudicotyledons</taxon>
        <taxon>Gunneridae</taxon>
        <taxon>Pentapetalae</taxon>
        <taxon>asterids</taxon>
        <taxon>lamiids</taxon>
        <taxon>Lamiales</taxon>
        <taxon>Orobanchaceae</taxon>
        <taxon>Pedicularideae</taxon>
        <taxon>Castillejinae</taxon>
        <taxon>Castilleja</taxon>
    </lineage>
</organism>
<gene>
    <name evidence="1" type="ORF">CASFOL_042732</name>
</gene>
<dbReference type="EMBL" id="JAVIJP010000129">
    <property type="protein sequence ID" value="KAL3613469.1"/>
    <property type="molecule type" value="Genomic_DNA"/>
</dbReference>
<keyword evidence="2" id="KW-1185">Reference proteome</keyword>
<comment type="caution">
    <text evidence="1">The sequence shown here is derived from an EMBL/GenBank/DDBJ whole genome shotgun (WGS) entry which is preliminary data.</text>
</comment>
<proteinExistence type="predicted"/>
<protein>
    <submittedName>
        <fullName evidence="1">Uncharacterized protein</fullName>
    </submittedName>
</protein>
<reference evidence="2" key="1">
    <citation type="journal article" date="2024" name="IScience">
        <title>Strigolactones Initiate the Formation of Haustorium-like Structures in Castilleja.</title>
        <authorList>
            <person name="Buerger M."/>
            <person name="Peterson D."/>
            <person name="Chory J."/>
        </authorList>
    </citation>
    <scope>NUCLEOTIDE SEQUENCE [LARGE SCALE GENOMIC DNA]</scope>
</reference>
<accession>A0ABD3B862</accession>
<dbReference type="AlphaFoldDB" id="A0ABD3B862"/>
<sequence length="83" mass="9272">MDYEKDDFPTIIHSPRDLEGISLDRNIGDSVLLDVISMVISYHPPFSVQAKSTKRLDFRIEDTKAHKAAAVRGVIILIPFGCS</sequence>
<evidence type="ECO:0000313" key="1">
    <source>
        <dbReference type="EMBL" id="KAL3613469.1"/>
    </source>
</evidence>